<feature type="domain" description="Smf/DprA SLOG" evidence="2">
    <location>
        <begin position="81"/>
        <end position="289"/>
    </location>
</feature>
<dbReference type="EMBL" id="AEUN01000533">
    <property type="protein sequence ID" value="EHJ06906.1"/>
    <property type="molecule type" value="Genomic_DNA"/>
</dbReference>
<reference evidence="3 4" key="1">
    <citation type="journal article" date="2012" name="BMC Genomics">
        <title>Comparative genomic analysis of the genus Staphylococcus including Staphylococcus aureus and its newly described sister species Staphylococcus simiae.</title>
        <authorList>
            <person name="Suzuki H."/>
            <person name="Lefebure T."/>
            <person name="Pavinski Bitar P."/>
            <person name="Stanhope M.J."/>
        </authorList>
    </citation>
    <scope>NUCLEOTIDE SEQUENCE [LARGE SCALE GENOMIC DNA]</scope>
    <source>
        <strain evidence="3 4">CCM 7213</strain>
    </source>
</reference>
<evidence type="ECO:0000313" key="4">
    <source>
        <dbReference type="Proteomes" id="UP000005413"/>
    </source>
</evidence>
<accession>G5JLM6</accession>
<dbReference type="PANTHER" id="PTHR43022:SF1">
    <property type="entry name" value="PROTEIN SMF"/>
    <property type="match status" value="1"/>
</dbReference>
<dbReference type="AlphaFoldDB" id="G5JLM6"/>
<dbReference type="Proteomes" id="UP000005413">
    <property type="component" value="Unassembled WGS sequence"/>
</dbReference>
<dbReference type="Gene3D" id="3.40.50.450">
    <property type="match status" value="1"/>
</dbReference>
<dbReference type="PATRIC" id="fig|911238.3.peg.2108"/>
<protein>
    <submittedName>
        <fullName evidence="3">DNA processing protein</fullName>
    </submittedName>
</protein>
<dbReference type="OrthoDB" id="9785707at2"/>
<evidence type="ECO:0000256" key="1">
    <source>
        <dbReference type="ARBA" id="ARBA00006525"/>
    </source>
</evidence>
<proteinExistence type="inferred from homology"/>
<dbReference type="PANTHER" id="PTHR43022">
    <property type="entry name" value="PROTEIN SMF"/>
    <property type="match status" value="1"/>
</dbReference>
<dbReference type="GO" id="GO:0009294">
    <property type="term" value="P:DNA-mediated transformation"/>
    <property type="evidence" value="ECO:0007669"/>
    <property type="project" value="InterPro"/>
</dbReference>
<evidence type="ECO:0000259" key="2">
    <source>
        <dbReference type="Pfam" id="PF02481"/>
    </source>
</evidence>
<comment type="caution">
    <text evidence="3">The sequence shown here is derived from an EMBL/GenBank/DDBJ whole genome shotgun (WGS) entry which is preliminary data.</text>
</comment>
<comment type="similarity">
    <text evidence="1">Belongs to the DprA/Smf family.</text>
</comment>
<dbReference type="InterPro" id="IPR003488">
    <property type="entry name" value="DprA"/>
</dbReference>
<gene>
    <name evidence="3" type="ORF">SS7213T_11967</name>
</gene>
<dbReference type="SUPFAM" id="SSF102405">
    <property type="entry name" value="MCP/YpsA-like"/>
    <property type="match status" value="1"/>
</dbReference>
<evidence type="ECO:0000313" key="3">
    <source>
        <dbReference type="EMBL" id="EHJ06906.1"/>
    </source>
</evidence>
<dbReference type="InterPro" id="IPR057666">
    <property type="entry name" value="DrpA_SLOG"/>
</dbReference>
<dbReference type="NCBIfam" id="TIGR00732">
    <property type="entry name" value="dprA"/>
    <property type="match status" value="1"/>
</dbReference>
<organism evidence="3 4">
    <name type="scientific">Staphylococcus simiae CCM 7213 = CCUG 51256</name>
    <dbReference type="NCBI Taxonomy" id="911238"/>
    <lineage>
        <taxon>Bacteria</taxon>
        <taxon>Bacillati</taxon>
        <taxon>Bacillota</taxon>
        <taxon>Bacilli</taxon>
        <taxon>Bacillales</taxon>
        <taxon>Staphylococcaceae</taxon>
        <taxon>Staphylococcus</taxon>
    </lineage>
</organism>
<dbReference type="Pfam" id="PF02481">
    <property type="entry name" value="DNA_processg_A"/>
    <property type="match status" value="1"/>
</dbReference>
<dbReference type="RefSeq" id="WP_002465076.1">
    <property type="nucleotide sequence ID" value="NZ_AEUN01000533.1"/>
</dbReference>
<keyword evidence="4" id="KW-1185">Reference proteome</keyword>
<name>G5JLM6_9STAP</name>
<sequence length="291" mass="33799">MKDLEQSLLKLVWQQFSTTQIHHLLRQFPTFLTADHYEQCYMLEQFKYISTKSNLQFKLQMFKRTSTDEIMTYFQQLNINYLSIFNDAYPHFLKQIYDFPFVLFYQGQLQILQHYNTLAIIGSRQAGSYTKNVLNHFFPEFANHQLTIVSGLAIGADSFAHQFALKHHLPTVAVLAFGHEHHYPNETLLLRQQIAEQGIVISEYMPKSSIAKYRFPERNRLISGLSKGIFITEAKERSGSHITIDCALEQNRNVYVLPGSIFNPLTRGNLLKIQEGAKVVIDVKDIIEDYL</sequence>